<comment type="caution">
    <text evidence="1">The sequence shown here is derived from an EMBL/GenBank/DDBJ whole genome shotgun (WGS) entry which is preliminary data.</text>
</comment>
<keyword evidence="2" id="KW-1185">Reference proteome</keyword>
<gene>
    <name evidence="1" type="ORF">LTR37_013069</name>
</gene>
<accession>A0ACC3MXP2</accession>
<proteinExistence type="predicted"/>
<name>A0ACC3MXP2_9PEZI</name>
<evidence type="ECO:0000313" key="2">
    <source>
        <dbReference type="Proteomes" id="UP001281147"/>
    </source>
</evidence>
<protein>
    <submittedName>
        <fullName evidence="1">Uncharacterized protein</fullName>
    </submittedName>
</protein>
<dbReference type="Proteomes" id="UP001281147">
    <property type="component" value="Unassembled WGS sequence"/>
</dbReference>
<dbReference type="EMBL" id="JAUTXU010000125">
    <property type="protein sequence ID" value="KAK3705916.1"/>
    <property type="molecule type" value="Genomic_DNA"/>
</dbReference>
<sequence>MAYRISPYDADYPSTFPNGPASQSTPSIARNKLTGNYDPSQYFDEFWDDAETQKASRTLSSHIAHCHFPGIGKTECCVTVSGYLREIKTKVHSQEIVCYYCVALLGELGRPQYPDYEQLDFDESICLFEEQCMRARCKYCGFVRAKNSTRQVEHLEGCMAFLNSNEGQQAASEGYLQQTPVNGSSRSQPDVFRGTAPNPNLSLARKNTARLTNQTRTNTRGAPNASRPSLITFLIEKTRNDFTTATQQPFLSHAGCGTLSAAAVEQFLTQQGHISRAMPSFIGRLLGRMRLNDTKTPQSDTTWRAFDLLASTLNNAKRELEFLRSTAEKHGLHGDDDSTRHGTRGLVDLMESVTAPGASLLEGMMVLWAIEHLHCVSWKYADSFHQPGAGPAQPTSYSVPSYYQPGSFGMMNPHDLGATKRDLHTAAIHEAFIPNWTSAGFSQFVDACKAIVDEIANAQTTGNGAKELNNSVEVFAQVLWFWKQTWPEVTGMGEDNGAAENEESENPTEIQDEDSPAVEFSS</sequence>
<organism evidence="1 2">
    <name type="scientific">Vermiconidia calcicola</name>
    <dbReference type="NCBI Taxonomy" id="1690605"/>
    <lineage>
        <taxon>Eukaryota</taxon>
        <taxon>Fungi</taxon>
        <taxon>Dikarya</taxon>
        <taxon>Ascomycota</taxon>
        <taxon>Pezizomycotina</taxon>
        <taxon>Dothideomycetes</taxon>
        <taxon>Dothideomycetidae</taxon>
        <taxon>Mycosphaerellales</taxon>
        <taxon>Extremaceae</taxon>
        <taxon>Vermiconidia</taxon>
    </lineage>
</organism>
<evidence type="ECO:0000313" key="1">
    <source>
        <dbReference type="EMBL" id="KAK3705916.1"/>
    </source>
</evidence>
<reference evidence="1" key="1">
    <citation type="submission" date="2023-07" db="EMBL/GenBank/DDBJ databases">
        <title>Black Yeasts Isolated from many extreme environments.</title>
        <authorList>
            <person name="Coleine C."/>
            <person name="Stajich J.E."/>
            <person name="Selbmann L."/>
        </authorList>
    </citation>
    <scope>NUCLEOTIDE SEQUENCE</scope>
    <source>
        <strain evidence="1">CCFEE 5714</strain>
    </source>
</reference>